<proteinExistence type="predicted"/>
<name>A0A382TAW2_9ZZZZ</name>
<reference evidence="1" key="1">
    <citation type="submission" date="2018-05" db="EMBL/GenBank/DDBJ databases">
        <authorList>
            <person name="Lanie J.A."/>
            <person name="Ng W.-L."/>
            <person name="Kazmierczak K.M."/>
            <person name="Andrzejewski T.M."/>
            <person name="Davidsen T.M."/>
            <person name="Wayne K.J."/>
            <person name="Tettelin H."/>
            <person name="Glass J.I."/>
            <person name="Rusch D."/>
            <person name="Podicherti R."/>
            <person name="Tsui H.-C.T."/>
            <person name="Winkler M.E."/>
        </authorList>
    </citation>
    <scope>NUCLEOTIDE SEQUENCE</scope>
</reference>
<organism evidence="1">
    <name type="scientific">marine metagenome</name>
    <dbReference type="NCBI Taxonomy" id="408172"/>
    <lineage>
        <taxon>unclassified sequences</taxon>
        <taxon>metagenomes</taxon>
        <taxon>ecological metagenomes</taxon>
    </lineage>
</organism>
<feature type="non-terminal residue" evidence="1">
    <location>
        <position position="37"/>
    </location>
</feature>
<protein>
    <submittedName>
        <fullName evidence="1">Uncharacterized protein</fullName>
    </submittedName>
</protein>
<sequence length="37" mass="4489">RFVKRHSWTVRGIRINLKSTRRIFNLNRTHQQLIEGG</sequence>
<accession>A0A382TAW2</accession>
<evidence type="ECO:0000313" key="1">
    <source>
        <dbReference type="EMBL" id="SVD18488.1"/>
    </source>
</evidence>
<dbReference type="EMBL" id="UINC01134750">
    <property type="protein sequence ID" value="SVD18488.1"/>
    <property type="molecule type" value="Genomic_DNA"/>
</dbReference>
<dbReference type="AlphaFoldDB" id="A0A382TAW2"/>
<feature type="non-terminal residue" evidence="1">
    <location>
        <position position="1"/>
    </location>
</feature>
<gene>
    <name evidence="1" type="ORF">METZ01_LOCUS371342</name>
</gene>